<dbReference type="InterPro" id="IPR015422">
    <property type="entry name" value="PyrdxlP-dep_Trfase_small"/>
</dbReference>
<dbReference type="CDD" id="cd00609">
    <property type="entry name" value="AAT_like"/>
    <property type="match status" value="1"/>
</dbReference>
<evidence type="ECO:0000256" key="1">
    <source>
        <dbReference type="ARBA" id="ARBA00005011"/>
    </source>
</evidence>
<proteinExistence type="inferred from homology"/>
<dbReference type="KEGG" id="bgp:BGL_2c20570"/>
<dbReference type="GO" id="GO:0030170">
    <property type="term" value="F:pyridoxal phosphate binding"/>
    <property type="evidence" value="ECO:0007669"/>
    <property type="project" value="InterPro"/>
</dbReference>
<name>A0A0B6SCZ3_BURPL</name>
<dbReference type="InterPro" id="IPR015424">
    <property type="entry name" value="PyrdxlP-dep_Trfase"/>
</dbReference>
<evidence type="ECO:0000256" key="9">
    <source>
        <dbReference type="ARBA" id="ARBA00047481"/>
    </source>
</evidence>
<feature type="domain" description="Aminotransferase class I/classII large" evidence="10">
    <location>
        <begin position="34"/>
        <end position="356"/>
    </location>
</feature>
<comment type="similarity">
    <text evidence="2">Belongs to the class-II pyridoxal-phosphate-dependent aminotransferase family. Histidinol-phosphate aminotransferase subfamily.</text>
</comment>
<keyword evidence="8" id="KW-0368">Histidine biosynthesis</keyword>
<evidence type="ECO:0000313" key="11">
    <source>
        <dbReference type="EMBL" id="AJK50121.1"/>
    </source>
</evidence>
<dbReference type="InterPro" id="IPR050106">
    <property type="entry name" value="HistidinolP_aminotransfase"/>
</dbReference>
<evidence type="ECO:0000256" key="3">
    <source>
        <dbReference type="ARBA" id="ARBA00012748"/>
    </source>
</evidence>
<protein>
    <recommendedName>
        <fullName evidence="3">histidinol-phosphate transaminase</fullName>
        <ecNumber evidence="3">2.6.1.9</ecNumber>
    </recommendedName>
</protein>
<dbReference type="GO" id="GO:0000105">
    <property type="term" value="P:L-histidine biosynthetic process"/>
    <property type="evidence" value="ECO:0007669"/>
    <property type="project" value="UniProtKB-KW"/>
</dbReference>
<keyword evidence="5" id="KW-0028">Amino-acid biosynthesis</keyword>
<dbReference type="InterPro" id="IPR004839">
    <property type="entry name" value="Aminotransferase_I/II_large"/>
</dbReference>
<evidence type="ECO:0000256" key="7">
    <source>
        <dbReference type="ARBA" id="ARBA00022898"/>
    </source>
</evidence>
<dbReference type="Gene3D" id="3.40.640.10">
    <property type="entry name" value="Type I PLP-dependent aspartate aminotransferase-like (Major domain)"/>
    <property type="match status" value="1"/>
</dbReference>
<evidence type="ECO:0000259" key="10">
    <source>
        <dbReference type="Pfam" id="PF00155"/>
    </source>
</evidence>
<dbReference type="Proteomes" id="UP000031838">
    <property type="component" value="Chromosome 2"/>
</dbReference>
<keyword evidence="6 11" id="KW-0808">Transferase</keyword>
<dbReference type="Gene3D" id="3.90.1150.10">
    <property type="entry name" value="Aspartate Aminotransferase, domain 1"/>
    <property type="match status" value="1"/>
</dbReference>
<dbReference type="SUPFAM" id="SSF53383">
    <property type="entry name" value="PLP-dependent transferases"/>
    <property type="match status" value="1"/>
</dbReference>
<evidence type="ECO:0000256" key="8">
    <source>
        <dbReference type="ARBA" id="ARBA00023102"/>
    </source>
</evidence>
<dbReference type="Pfam" id="PF00155">
    <property type="entry name" value="Aminotran_1_2"/>
    <property type="match status" value="1"/>
</dbReference>
<dbReference type="PANTHER" id="PTHR43643:SF6">
    <property type="entry name" value="HISTIDINOL-PHOSPHATE AMINOTRANSFERASE"/>
    <property type="match status" value="1"/>
</dbReference>
<evidence type="ECO:0000256" key="6">
    <source>
        <dbReference type="ARBA" id="ARBA00022679"/>
    </source>
</evidence>
<gene>
    <name evidence="11" type="primary">hisC</name>
    <name evidence="11" type="ORF">BGL_2c20570</name>
</gene>
<evidence type="ECO:0000313" key="12">
    <source>
        <dbReference type="Proteomes" id="UP000031838"/>
    </source>
</evidence>
<dbReference type="RefSeq" id="WP_042628433.1">
    <property type="nucleotide sequence ID" value="NZ_CP002581.1"/>
</dbReference>
<dbReference type="AlphaFoldDB" id="A0A0B6SCZ3"/>
<organism evidence="11 12">
    <name type="scientific">Burkholderia plantarii</name>
    <dbReference type="NCBI Taxonomy" id="41899"/>
    <lineage>
        <taxon>Bacteria</taxon>
        <taxon>Pseudomonadati</taxon>
        <taxon>Pseudomonadota</taxon>
        <taxon>Betaproteobacteria</taxon>
        <taxon>Burkholderiales</taxon>
        <taxon>Burkholderiaceae</taxon>
        <taxon>Burkholderia</taxon>
    </lineage>
</organism>
<comment type="pathway">
    <text evidence="1">Amino-acid biosynthesis; L-histidine biosynthesis; L-histidine from 5-phospho-alpha-D-ribose 1-diphosphate: step 7/9.</text>
</comment>
<dbReference type="PANTHER" id="PTHR43643">
    <property type="entry name" value="HISTIDINOL-PHOSPHATE AMINOTRANSFERASE 2"/>
    <property type="match status" value="1"/>
</dbReference>
<dbReference type="HOGENOM" id="CLU_017584_3_3_4"/>
<dbReference type="EMBL" id="CP002581">
    <property type="protein sequence ID" value="AJK50121.1"/>
    <property type="molecule type" value="Genomic_DNA"/>
</dbReference>
<keyword evidence="12" id="KW-1185">Reference proteome</keyword>
<comment type="catalytic activity">
    <reaction evidence="9">
        <text>L-histidinol phosphate + 2-oxoglutarate = 3-(imidazol-4-yl)-2-oxopropyl phosphate + L-glutamate</text>
        <dbReference type="Rhea" id="RHEA:23744"/>
        <dbReference type="ChEBI" id="CHEBI:16810"/>
        <dbReference type="ChEBI" id="CHEBI:29985"/>
        <dbReference type="ChEBI" id="CHEBI:57766"/>
        <dbReference type="ChEBI" id="CHEBI:57980"/>
        <dbReference type="EC" id="2.6.1.9"/>
    </reaction>
</comment>
<reference evidence="12" key="1">
    <citation type="submission" date="2011-03" db="EMBL/GenBank/DDBJ databases">
        <authorList>
            <person name="Voget S."/>
            <person name="Streit W.R."/>
            <person name="Jaeger K.E."/>
            <person name="Daniel R."/>
        </authorList>
    </citation>
    <scope>NUCLEOTIDE SEQUENCE [LARGE SCALE GENOMIC DNA]</scope>
    <source>
        <strain evidence="12">PG1</strain>
    </source>
</reference>
<dbReference type="EC" id="2.6.1.9" evidence="3"/>
<evidence type="ECO:0000256" key="4">
    <source>
        <dbReference type="ARBA" id="ARBA00022576"/>
    </source>
</evidence>
<dbReference type="GO" id="GO:0004400">
    <property type="term" value="F:histidinol-phosphate transaminase activity"/>
    <property type="evidence" value="ECO:0007669"/>
    <property type="project" value="UniProtKB-EC"/>
</dbReference>
<evidence type="ECO:0000256" key="2">
    <source>
        <dbReference type="ARBA" id="ARBA00007970"/>
    </source>
</evidence>
<dbReference type="InterPro" id="IPR015421">
    <property type="entry name" value="PyrdxlP-dep_Trfase_major"/>
</dbReference>
<reference evidence="11 12" key="2">
    <citation type="journal article" date="2016" name="Appl. Microbiol. Biotechnol.">
        <title>Mutations improving production and secretion of extracellular lipase by Burkholderia glumae PG1.</title>
        <authorList>
            <person name="Knapp A."/>
            <person name="Voget S."/>
            <person name="Gao R."/>
            <person name="Zaburannyi N."/>
            <person name="Krysciak D."/>
            <person name="Breuer M."/>
            <person name="Hauer B."/>
            <person name="Streit W.R."/>
            <person name="Muller R."/>
            <person name="Daniel R."/>
            <person name="Jaeger K.E."/>
        </authorList>
    </citation>
    <scope>NUCLEOTIDE SEQUENCE [LARGE SCALE GENOMIC DNA]</scope>
    <source>
        <strain evidence="11 12">PG1</strain>
    </source>
</reference>
<accession>A0A0B6SCZ3</accession>
<keyword evidence="4 11" id="KW-0032">Aminotransferase</keyword>
<evidence type="ECO:0000256" key="5">
    <source>
        <dbReference type="ARBA" id="ARBA00022605"/>
    </source>
</evidence>
<keyword evidence="7" id="KW-0663">Pyridoxal phosphate</keyword>
<sequence length="375" mass="39201">MSRHPGRPVLASLAGAAERFPTVHATLAAGSTPLHLNESPYPPSPSVLAALQQVFADLNRYPAPQPAALVAALSRLNGVSTDTVLIGPGSDDLLLTLALTFLEPGDVALMPAPSFGKYHSATAVAGGTAIGVPLDARGAVDLRALAARIGPATRLVFVPTPNNPTGAGVAGDEIARFIAALPDHVVAVFDLAYHEFALRSGGVDVPRLLAGSGRRWICLRTMSKAYCLAGLRLGYAICADSELQSMVLKIRSVFNVGSPAIAAALAALDDPAHMRGVVEAVVAERERLREAFARAGFAALPSQTNFLAVRAGACRDALVAALRERGILIAKIAHPDYEDYVRVTVGTPDQNHTLLAAWHACMHDMQAAGAARTLD</sequence>